<comment type="caution">
    <text evidence="1">The sequence shown here is derived from an EMBL/GenBank/DDBJ whole genome shotgun (WGS) entry which is preliminary data.</text>
</comment>
<evidence type="ECO:0000313" key="1">
    <source>
        <dbReference type="EMBL" id="KAI8035294.1"/>
    </source>
</evidence>
<organism evidence="1 2">
    <name type="scientific">Drosophila gunungcola</name>
    <name type="common">fruit fly</name>
    <dbReference type="NCBI Taxonomy" id="103775"/>
    <lineage>
        <taxon>Eukaryota</taxon>
        <taxon>Metazoa</taxon>
        <taxon>Ecdysozoa</taxon>
        <taxon>Arthropoda</taxon>
        <taxon>Hexapoda</taxon>
        <taxon>Insecta</taxon>
        <taxon>Pterygota</taxon>
        <taxon>Neoptera</taxon>
        <taxon>Endopterygota</taxon>
        <taxon>Diptera</taxon>
        <taxon>Brachycera</taxon>
        <taxon>Muscomorpha</taxon>
        <taxon>Ephydroidea</taxon>
        <taxon>Drosophilidae</taxon>
        <taxon>Drosophila</taxon>
        <taxon>Sophophora</taxon>
    </lineage>
</organism>
<dbReference type="EMBL" id="JAMKOV010000040">
    <property type="protein sequence ID" value="KAI8035294.1"/>
    <property type="molecule type" value="Genomic_DNA"/>
</dbReference>
<evidence type="ECO:0000313" key="2">
    <source>
        <dbReference type="Proteomes" id="UP001059596"/>
    </source>
</evidence>
<gene>
    <name evidence="1" type="ORF">M5D96_011952</name>
</gene>
<reference evidence="1" key="1">
    <citation type="journal article" date="2023" name="Genome Biol. Evol.">
        <title>Long-read-based Genome Assembly of Drosophila gunungcola Reveals Fewer Chemosensory Genes in Flower-breeding Species.</title>
        <authorList>
            <person name="Negi A."/>
            <person name="Liao B.Y."/>
            <person name="Yeh S.D."/>
        </authorList>
    </citation>
    <scope>NUCLEOTIDE SEQUENCE</scope>
    <source>
        <strain evidence="1">Sukarami</strain>
    </source>
</reference>
<name>A0A9P9YEX2_9MUSC</name>
<sequence>QTQRREISIKSQKIESEFFSAVSPALILSGLRSSWYRVWVRNLNLDRDRSRSRKGAKSTLTDLQHQLKIVLTHRKVAPSGQ</sequence>
<protein>
    <submittedName>
        <fullName evidence="1">Uncharacterized protein</fullName>
    </submittedName>
</protein>
<proteinExistence type="predicted"/>
<dbReference type="Proteomes" id="UP001059596">
    <property type="component" value="Unassembled WGS sequence"/>
</dbReference>
<accession>A0A9P9YEX2</accession>
<dbReference type="AlphaFoldDB" id="A0A9P9YEX2"/>
<keyword evidence="2" id="KW-1185">Reference proteome</keyword>
<feature type="non-terminal residue" evidence="1">
    <location>
        <position position="1"/>
    </location>
</feature>